<dbReference type="Proteomes" id="UP000051679">
    <property type="component" value="Unassembled WGS sequence"/>
</dbReference>
<proteinExistence type="predicted"/>
<protein>
    <recommendedName>
        <fullName evidence="5">Transcriptional regulator</fullName>
    </recommendedName>
</protein>
<organism evidence="3 4">
    <name type="scientific">Lacticaseibacillus sharpeae JCM 1186 = DSM 20505</name>
    <dbReference type="NCBI Taxonomy" id="1291052"/>
    <lineage>
        <taxon>Bacteria</taxon>
        <taxon>Bacillati</taxon>
        <taxon>Bacillota</taxon>
        <taxon>Bacilli</taxon>
        <taxon>Lactobacillales</taxon>
        <taxon>Lactobacillaceae</taxon>
        <taxon>Lacticaseibacillus</taxon>
    </lineage>
</organism>
<evidence type="ECO:0000256" key="2">
    <source>
        <dbReference type="SAM" id="MobiDB-lite"/>
    </source>
</evidence>
<feature type="region of interest" description="Disordered" evidence="2">
    <location>
        <begin position="121"/>
        <end position="202"/>
    </location>
</feature>
<feature type="compositionally biased region" description="Basic residues" evidence="2">
    <location>
        <begin position="189"/>
        <end position="202"/>
    </location>
</feature>
<dbReference type="EMBL" id="AYYO01000056">
    <property type="protein sequence ID" value="KRM54340.1"/>
    <property type="molecule type" value="Genomic_DNA"/>
</dbReference>
<keyword evidence="1" id="KW-1015">Disulfide bond</keyword>
<dbReference type="InterPro" id="IPR038141">
    <property type="entry name" value="YutD-like_sf"/>
</dbReference>
<feature type="compositionally biased region" description="Basic and acidic residues" evidence="2">
    <location>
        <begin position="137"/>
        <end position="155"/>
    </location>
</feature>
<evidence type="ECO:0000256" key="1">
    <source>
        <dbReference type="PIRSR" id="PIRSR012565-1"/>
    </source>
</evidence>
<dbReference type="PIRSF" id="PIRSF012565">
    <property type="entry name" value="DUF1027"/>
    <property type="match status" value="1"/>
</dbReference>
<dbReference type="Pfam" id="PF06265">
    <property type="entry name" value="YutD-like"/>
    <property type="match status" value="1"/>
</dbReference>
<evidence type="ECO:0000313" key="3">
    <source>
        <dbReference type="EMBL" id="KRM54340.1"/>
    </source>
</evidence>
<keyword evidence="4" id="KW-1185">Reference proteome</keyword>
<dbReference type="PATRIC" id="fig|1291052.5.peg.570"/>
<comment type="caution">
    <text evidence="3">The sequence shown here is derived from an EMBL/GenBank/DDBJ whole genome shotgun (WGS) entry which is preliminary data.</text>
</comment>
<feature type="compositionally biased region" description="Basic and acidic residues" evidence="2">
    <location>
        <begin position="167"/>
        <end position="184"/>
    </location>
</feature>
<accession>A0A0R1ZMK9</accession>
<gene>
    <name evidence="3" type="ORF">FC18_GL000559</name>
</gene>
<dbReference type="AlphaFoldDB" id="A0A0R1ZMK9"/>
<dbReference type="Gene3D" id="3.50.4.20">
    <property type="match status" value="1"/>
</dbReference>
<dbReference type="RefSeq" id="WP_056976361.1">
    <property type="nucleotide sequence ID" value="NZ_AYYO01000056.1"/>
</dbReference>
<reference evidence="3 4" key="1">
    <citation type="journal article" date="2015" name="Genome Announc.">
        <title>Expanding the biotechnology potential of lactobacilli through comparative genomics of 213 strains and associated genera.</title>
        <authorList>
            <person name="Sun Z."/>
            <person name="Harris H.M."/>
            <person name="McCann A."/>
            <person name="Guo C."/>
            <person name="Argimon S."/>
            <person name="Zhang W."/>
            <person name="Yang X."/>
            <person name="Jeffery I.B."/>
            <person name="Cooney J.C."/>
            <person name="Kagawa T.F."/>
            <person name="Liu W."/>
            <person name="Song Y."/>
            <person name="Salvetti E."/>
            <person name="Wrobel A."/>
            <person name="Rasinkangas P."/>
            <person name="Parkhill J."/>
            <person name="Rea M.C."/>
            <person name="O'Sullivan O."/>
            <person name="Ritari J."/>
            <person name="Douillard F.P."/>
            <person name="Paul Ross R."/>
            <person name="Yang R."/>
            <person name="Briner A.E."/>
            <person name="Felis G.E."/>
            <person name="de Vos W.M."/>
            <person name="Barrangou R."/>
            <person name="Klaenhammer T.R."/>
            <person name="Caufield P.W."/>
            <person name="Cui Y."/>
            <person name="Zhang H."/>
            <person name="O'Toole P.W."/>
        </authorList>
    </citation>
    <scope>NUCLEOTIDE SEQUENCE [LARGE SCALE GENOMIC DNA]</scope>
    <source>
        <strain evidence="3 4">DSM 20505</strain>
    </source>
</reference>
<dbReference type="InterPro" id="IPR009370">
    <property type="entry name" value="YutD-like"/>
</dbReference>
<evidence type="ECO:0008006" key="5">
    <source>
        <dbReference type="Google" id="ProtNLM"/>
    </source>
</evidence>
<dbReference type="STRING" id="1291052.FC18_GL000559"/>
<name>A0A0R1ZMK9_9LACO</name>
<feature type="disulfide bond" evidence="1">
    <location>
        <begin position="101"/>
        <end position="105"/>
    </location>
</feature>
<feature type="compositionally biased region" description="Basic residues" evidence="2">
    <location>
        <begin position="121"/>
        <end position="130"/>
    </location>
</feature>
<sequence>MHQDDDKETAPVEPRAHVAQVTPTLITINSRRYQVAVNHKDAVDTTRIGERYDEILGKYDFIVGDWGYEQLRLKGFYADTNHQADPDQRIGHVQDYLLEFCNFGCAYFILERIDAPEKPVVVRKPRRPRTRQPNPVDESRYGRDRTDRRHKDEAPRRKHTPRSGKPYAEKRGATSRPERGRNEQVHTAGKGHGRHFTVRKTD</sequence>
<dbReference type="OrthoDB" id="1650379at2"/>
<evidence type="ECO:0000313" key="4">
    <source>
        <dbReference type="Proteomes" id="UP000051679"/>
    </source>
</evidence>